<evidence type="ECO:0000256" key="1">
    <source>
        <dbReference type="SAM" id="MobiDB-lite"/>
    </source>
</evidence>
<gene>
    <name evidence="4" type="ORF">SAMN04489844_2783</name>
</gene>
<keyword evidence="5" id="KW-1185">Reference proteome</keyword>
<dbReference type="AlphaFoldDB" id="A0A1H4UIR7"/>
<evidence type="ECO:0000256" key="2">
    <source>
        <dbReference type="SAM" id="Phobius"/>
    </source>
</evidence>
<feature type="region of interest" description="Disordered" evidence="1">
    <location>
        <begin position="61"/>
        <end position="99"/>
    </location>
</feature>
<organism evidence="4 5">
    <name type="scientific">Nocardioides exalbidus</name>
    <dbReference type="NCBI Taxonomy" id="402596"/>
    <lineage>
        <taxon>Bacteria</taxon>
        <taxon>Bacillati</taxon>
        <taxon>Actinomycetota</taxon>
        <taxon>Actinomycetes</taxon>
        <taxon>Propionibacteriales</taxon>
        <taxon>Nocardioidaceae</taxon>
        <taxon>Nocardioides</taxon>
    </lineage>
</organism>
<name>A0A1H4UIR7_9ACTN</name>
<evidence type="ECO:0000259" key="3">
    <source>
        <dbReference type="Pfam" id="PF13559"/>
    </source>
</evidence>
<feature type="transmembrane region" description="Helical" evidence="2">
    <location>
        <begin position="107"/>
        <end position="132"/>
    </location>
</feature>
<dbReference type="EMBL" id="FNRT01000002">
    <property type="protein sequence ID" value="SEC68772.1"/>
    <property type="molecule type" value="Genomic_DNA"/>
</dbReference>
<evidence type="ECO:0000313" key="4">
    <source>
        <dbReference type="EMBL" id="SEC68772.1"/>
    </source>
</evidence>
<keyword evidence="2" id="KW-0472">Membrane</keyword>
<accession>A0A1H4UIR7</accession>
<dbReference type="OrthoDB" id="5198230at2"/>
<dbReference type="Proteomes" id="UP000198742">
    <property type="component" value="Unassembled WGS sequence"/>
</dbReference>
<keyword evidence="2" id="KW-1133">Transmembrane helix</keyword>
<proteinExistence type="predicted"/>
<feature type="transmembrane region" description="Helical" evidence="2">
    <location>
        <begin position="12"/>
        <end position="32"/>
    </location>
</feature>
<dbReference type="STRING" id="402596.SAMN04489844_2783"/>
<reference evidence="5" key="1">
    <citation type="submission" date="2016-10" db="EMBL/GenBank/DDBJ databases">
        <authorList>
            <person name="Varghese N."/>
            <person name="Submissions S."/>
        </authorList>
    </citation>
    <scope>NUCLEOTIDE SEQUENCE [LARGE SCALE GENOMIC DNA]</scope>
    <source>
        <strain evidence="5">DSM 22017</strain>
    </source>
</reference>
<protein>
    <recommendedName>
        <fullName evidence="3">Protein-glutamine gamma-glutamyltransferase-like C-terminal domain-containing protein</fullName>
    </recommendedName>
</protein>
<evidence type="ECO:0000313" key="5">
    <source>
        <dbReference type="Proteomes" id="UP000198742"/>
    </source>
</evidence>
<dbReference type="RefSeq" id="WP_090969631.1">
    <property type="nucleotide sequence ID" value="NZ_FNRT01000002.1"/>
</dbReference>
<feature type="domain" description="Protein-glutamine gamma-glutamyltransferase-like C-terminal" evidence="3">
    <location>
        <begin position="184"/>
        <end position="252"/>
    </location>
</feature>
<sequence>MRVFPAVPPGARAVLVVAVTTLFMVLAAWATLIGPSEVFTGPGRLDFTVTKPAETCVPSEVVTGPDGTETTTLPDNPRRLPVCEDNGSDPGEPRPTSTADAPTWVKVLLWVFVAGLLLVLLAFLVFLASVLLDRRGHRREAARTAVDFDTLGEPGRLAAAITRDAAQQDAALREGDPRNAIVAAWQRFEVQGEQAGVPRRSWETSSEYAIRILDLVAADAGAVNRLAVLYREARFSEHPITEVHRTEALEALGEIRARLGVRG</sequence>
<dbReference type="InterPro" id="IPR025403">
    <property type="entry name" value="TgpA-like_C"/>
</dbReference>
<dbReference type="Pfam" id="PF13559">
    <property type="entry name" value="DUF4129"/>
    <property type="match status" value="1"/>
</dbReference>
<keyword evidence="2" id="KW-0812">Transmembrane</keyword>